<keyword evidence="6" id="KW-0547">Nucleotide-binding</keyword>
<sequence>MQEKTLNPFEIAKSQLKMACDRLGVDPVVYEILSRPYKVVEVSIPVKMDDGSVRVFTGYRAQHNNAIGPTKGGIRFHPNVTADEVKALATWMTFKCSVVGIPYGGAKGGIAVNPKELSKDELERLSRGFIDAIYEEIGPNKDIPAPDVNTNSQIMAWMLDEYNKISRKDSPGVITGKPLSVGGSKGRVAATGLGVAVTVRELAKKIGMELEGAKVAVQGFGNVGSYTALILKEYGARVVAVSNSRICIYSDKGIDVEKLMEYRGKTGNISGFEGTEEIPKDEIFTLDVDILVPAALENVITTQNADKIKAKIVAEGANGPTTPEADEILDRKGVVVIPDILANAGGVTVSYFEWVQNLYGFYWTEEEILKREEKIMVEAFNNVYEISRQYNVNLRTAAYMLSVKRVAEAMKAKGWY</sequence>
<evidence type="ECO:0000256" key="6">
    <source>
        <dbReference type="PIRSR" id="PIRSR000185-2"/>
    </source>
</evidence>
<dbReference type="GO" id="GO:0000166">
    <property type="term" value="F:nucleotide binding"/>
    <property type="evidence" value="ECO:0007669"/>
    <property type="project" value="UniProtKB-KW"/>
</dbReference>
<dbReference type="AlphaFoldDB" id="A0A101E3L1"/>
<keyword evidence="6" id="KW-0520">NAD</keyword>
<dbReference type="PIRSF" id="PIRSF000185">
    <property type="entry name" value="Glu_DH"/>
    <property type="match status" value="1"/>
</dbReference>
<dbReference type="InterPro" id="IPR033524">
    <property type="entry name" value="Glu/Leu/Phe/Val_DH_AS"/>
</dbReference>
<organism evidence="10 11">
    <name type="scientific">Caldanaerobacter subterraneus</name>
    <dbReference type="NCBI Taxonomy" id="911092"/>
    <lineage>
        <taxon>Bacteria</taxon>
        <taxon>Bacillati</taxon>
        <taxon>Bacillota</taxon>
        <taxon>Clostridia</taxon>
        <taxon>Thermoanaerobacterales</taxon>
        <taxon>Thermoanaerobacteraceae</taxon>
        <taxon>Caldanaerobacter</taxon>
    </lineage>
</organism>
<feature type="binding site" evidence="6">
    <location>
        <position position="95"/>
    </location>
    <ligand>
        <name>substrate</name>
    </ligand>
</feature>
<dbReference type="InterPro" id="IPR036291">
    <property type="entry name" value="NAD(P)-bd_dom_sf"/>
</dbReference>
<evidence type="ECO:0000256" key="1">
    <source>
        <dbReference type="ARBA" id="ARBA00006382"/>
    </source>
</evidence>
<keyword evidence="3 4" id="KW-0560">Oxidoreductase</keyword>
<reference evidence="10 11" key="1">
    <citation type="journal article" date="2018" name="Nat. Biotechnol.">
        <title>A standardized bacterial taxonomy based on genome phylogeny substantially revises the tree of life.</title>
        <authorList>
            <person name="Parks D.H."/>
            <person name="Chuvochina M."/>
            <person name="Waite D.W."/>
            <person name="Rinke C."/>
            <person name="Skarshewski A."/>
            <person name="Chaumeil P.A."/>
            <person name="Hugenholtz P."/>
        </authorList>
    </citation>
    <scope>NUCLEOTIDE SEQUENCE [LARGE SCALE GENOMIC DNA]</scope>
    <source>
        <strain evidence="10">UBA12544</strain>
    </source>
</reference>
<dbReference type="InterPro" id="IPR006095">
    <property type="entry name" value="Glu/Leu/Phe/Val/Trp_DH"/>
</dbReference>
<dbReference type="SUPFAM" id="SSF51735">
    <property type="entry name" value="NAD(P)-binding Rossmann-fold domains"/>
    <property type="match status" value="1"/>
</dbReference>
<evidence type="ECO:0000256" key="7">
    <source>
        <dbReference type="PIRSR" id="PIRSR000185-3"/>
    </source>
</evidence>
<dbReference type="SUPFAM" id="SSF53223">
    <property type="entry name" value="Aminoacid dehydrogenase-like, N-terminal domain"/>
    <property type="match status" value="1"/>
</dbReference>
<comment type="caution">
    <text evidence="10">The sequence shown here is derived from an EMBL/GenBank/DDBJ whole genome shotgun (WGS) entry which is preliminary data.</text>
</comment>
<accession>A0A101E3L1</accession>
<dbReference type="PROSITE" id="PS00074">
    <property type="entry name" value="GLFV_DEHYDROGENASE"/>
    <property type="match status" value="1"/>
</dbReference>
<dbReference type="Pfam" id="PF00208">
    <property type="entry name" value="ELFV_dehydrog"/>
    <property type="match status" value="1"/>
</dbReference>
<feature type="binding site" evidence="6">
    <location>
        <position position="350"/>
    </location>
    <ligand>
        <name>substrate</name>
    </ligand>
</feature>
<dbReference type="InterPro" id="IPR006097">
    <property type="entry name" value="Glu/Leu/Phe/Val/Trp_DH_dimer"/>
</dbReference>
<comment type="similarity">
    <text evidence="1 4 8">Belongs to the Glu/Leu/Phe/Val dehydrogenases family.</text>
</comment>
<dbReference type="GO" id="GO:0004352">
    <property type="term" value="F:glutamate dehydrogenase (NAD+) activity"/>
    <property type="evidence" value="ECO:0007669"/>
    <property type="project" value="TreeGrafter"/>
</dbReference>
<dbReference type="PANTHER" id="PTHR11606:SF13">
    <property type="entry name" value="GLUTAMATE DEHYDROGENASE 1, MITOCHONDRIAL"/>
    <property type="match status" value="1"/>
</dbReference>
<evidence type="ECO:0000259" key="9">
    <source>
        <dbReference type="SMART" id="SM00839"/>
    </source>
</evidence>
<evidence type="ECO:0000256" key="8">
    <source>
        <dbReference type="RuleBase" id="RU004417"/>
    </source>
</evidence>
<evidence type="ECO:0000313" key="10">
    <source>
        <dbReference type="EMBL" id="HBT48359.1"/>
    </source>
</evidence>
<dbReference type="FunFam" id="3.40.50.10860:FF:000003">
    <property type="entry name" value="Glutamate dehydrogenase"/>
    <property type="match status" value="1"/>
</dbReference>
<evidence type="ECO:0000256" key="4">
    <source>
        <dbReference type="PIRNR" id="PIRNR000185"/>
    </source>
</evidence>
<dbReference type="Gene3D" id="3.40.50.720">
    <property type="entry name" value="NAD(P)-binding Rossmann-like Domain"/>
    <property type="match status" value="1"/>
</dbReference>
<dbReference type="Proteomes" id="UP000264445">
    <property type="component" value="Unassembled WGS sequence"/>
</dbReference>
<dbReference type="GO" id="GO:0006538">
    <property type="term" value="P:L-glutamate catabolic process"/>
    <property type="evidence" value="ECO:0007669"/>
    <property type="project" value="TreeGrafter"/>
</dbReference>
<proteinExistence type="inferred from homology"/>
<dbReference type="Gene3D" id="3.40.50.10860">
    <property type="entry name" value="Leucine Dehydrogenase, chain A, domain 1"/>
    <property type="match status" value="1"/>
</dbReference>
<feature type="binding site" evidence="6">
    <location>
        <position position="191"/>
    </location>
    <ligand>
        <name>NAD(+)</name>
        <dbReference type="ChEBI" id="CHEBI:57540"/>
    </ligand>
</feature>
<protein>
    <recommendedName>
        <fullName evidence="2 4">Glutamate dehydrogenase</fullName>
    </recommendedName>
</protein>
<dbReference type="SMART" id="SM00839">
    <property type="entry name" value="ELFV_dehydrog"/>
    <property type="match status" value="1"/>
</dbReference>
<feature type="active site" description="Proton donor" evidence="5">
    <location>
        <position position="107"/>
    </location>
</feature>
<evidence type="ECO:0000256" key="3">
    <source>
        <dbReference type="ARBA" id="ARBA00023002"/>
    </source>
</evidence>
<feature type="binding site" evidence="6">
    <location>
        <position position="222"/>
    </location>
    <ligand>
        <name>NAD(+)</name>
        <dbReference type="ChEBI" id="CHEBI:57540"/>
    </ligand>
</feature>
<evidence type="ECO:0000256" key="5">
    <source>
        <dbReference type="PIRSR" id="PIRSR000185-1"/>
    </source>
</evidence>
<dbReference type="RefSeq" id="WP_278428491.1">
    <property type="nucleotide sequence ID" value="NZ_DOLB01000012.1"/>
</dbReference>
<evidence type="ECO:0000256" key="2">
    <source>
        <dbReference type="ARBA" id="ARBA00012896"/>
    </source>
</evidence>
<dbReference type="InterPro" id="IPR014362">
    <property type="entry name" value="Glu_DH"/>
</dbReference>
<feature type="binding site" evidence="6">
    <location>
        <position position="71"/>
    </location>
    <ligand>
        <name>substrate</name>
    </ligand>
</feature>
<feature type="domain" description="Glutamate/phenylalanine/leucine/valine/L-tryptophan dehydrogenase C-terminal" evidence="9">
    <location>
        <begin position="184"/>
        <end position="414"/>
    </location>
</feature>
<dbReference type="CDD" id="cd01076">
    <property type="entry name" value="NAD_bind_1_Glu_DH"/>
    <property type="match status" value="1"/>
</dbReference>
<dbReference type="InterPro" id="IPR046346">
    <property type="entry name" value="Aminoacid_DH-like_N_sf"/>
</dbReference>
<dbReference type="PRINTS" id="PR00082">
    <property type="entry name" value="GLFDHDRGNASE"/>
</dbReference>
<name>A0A101E3L1_9THEO</name>
<dbReference type="InterPro" id="IPR006096">
    <property type="entry name" value="Glu/Leu/Phe/Val/Trp_DH_C"/>
</dbReference>
<dbReference type="InterPro" id="IPR033922">
    <property type="entry name" value="NAD_bind_Glu_DH"/>
</dbReference>
<dbReference type="EMBL" id="DOLB01000012">
    <property type="protein sequence ID" value="HBT48359.1"/>
    <property type="molecule type" value="Genomic_DNA"/>
</dbReference>
<gene>
    <name evidence="10" type="ORF">DEA61_00465</name>
</gene>
<evidence type="ECO:0000313" key="11">
    <source>
        <dbReference type="Proteomes" id="UP000264445"/>
    </source>
</evidence>
<dbReference type="Pfam" id="PF02812">
    <property type="entry name" value="ELFV_dehydrog_N"/>
    <property type="match status" value="1"/>
</dbReference>
<dbReference type="PANTHER" id="PTHR11606">
    <property type="entry name" value="GLUTAMATE DEHYDROGENASE"/>
    <property type="match status" value="1"/>
</dbReference>
<feature type="site" description="Important for catalysis" evidence="7">
    <location>
        <position position="147"/>
    </location>
</feature>